<dbReference type="Pfam" id="PF14021">
    <property type="entry name" value="TNT"/>
    <property type="match status" value="1"/>
</dbReference>
<dbReference type="STRING" id="530584.SAMN05421630_106393"/>
<name>A0A222VXU0_9PSEU</name>
<dbReference type="EMBL" id="FMZE01000006">
    <property type="protein sequence ID" value="SDD20537.1"/>
    <property type="molecule type" value="Genomic_DNA"/>
</dbReference>
<dbReference type="RefSeq" id="WP_091806303.1">
    <property type="nucleotide sequence ID" value="NZ_CP016353.1"/>
</dbReference>
<dbReference type="Proteomes" id="UP000199494">
    <property type="component" value="Unassembled WGS sequence"/>
</dbReference>
<sequence length="630" mass="70322">MRYRAEVADRPDALYALWNGQIFRAQRSTADETVLLAAPEGAEPPDDFDAQWQGAPAKVVPAAEARATFSIHTYCLFDDEAYRVEPRSQDGELTLRWAGRDERLAADLGLVDFTATTDDPETLTALWQERHDFAEEGTPRTEPGSGDTQALLRAIGRTLLSFLPSGWHRVGAQFRQVGDYSELEVRAVAGDVAVSLSAPAELSQLFAQLRSAMYEPDKGTWFQGTFTLDASADFDFDYDTDTEPDWRLPPEGRTTARSYDVEFDYYPRTNAPVWLSAKAGRPLEVTFRGAKVVDSHVEGEKPVVNRPPVPQEEIPRILNYLYRAPVVAGRPGLLQDIFVQGPPNVPDAVHTDGTWIWPAAVPHYLRKYGVPPEADLLDHIRACDYRPDYVESLLRRTAEADVVGKPRPARSDEDLEERDVLTELERGREPKRDLRAGEVLTVLRRRLAEHGVDDGAWSLRRTERGWEVASPTAGEPRCFTRVRDAAEALLGAVLLAPGKPDSETTSDAEAQKQEDTTTDWPIVPLRGEPPLHFYRRKRMIVLPEDSIVRRFGNETGNLVHPEGTAFAETSLAFERETEIHHYRVARPLHVLTGVTSPWGPLRGGAVGYLLPHAIGKHIESGALERVPPKN</sequence>
<dbReference type="KEGG" id="pmad:BAY61_31610"/>
<protein>
    <submittedName>
        <fullName evidence="1">Uncharacterized protein</fullName>
    </submittedName>
</protein>
<dbReference type="InterPro" id="IPR025331">
    <property type="entry name" value="TNT"/>
</dbReference>
<dbReference type="OrthoDB" id="275232at2"/>
<dbReference type="InterPro" id="IPR036170">
    <property type="entry name" value="YezG-like_sf"/>
</dbReference>
<accession>A0A222VXU0</accession>
<evidence type="ECO:0000313" key="2">
    <source>
        <dbReference type="Proteomes" id="UP000199494"/>
    </source>
</evidence>
<evidence type="ECO:0000313" key="1">
    <source>
        <dbReference type="EMBL" id="SDD20537.1"/>
    </source>
</evidence>
<dbReference type="SUPFAM" id="SSF160424">
    <property type="entry name" value="BH3703-like"/>
    <property type="match status" value="1"/>
</dbReference>
<keyword evidence="2" id="KW-1185">Reference proteome</keyword>
<gene>
    <name evidence="1" type="ORF">SAMN05421630_106393</name>
</gene>
<proteinExistence type="predicted"/>
<dbReference type="AlphaFoldDB" id="A0A222VXU0"/>
<organism evidence="1 2">
    <name type="scientific">Prauserella marina</name>
    <dbReference type="NCBI Taxonomy" id="530584"/>
    <lineage>
        <taxon>Bacteria</taxon>
        <taxon>Bacillati</taxon>
        <taxon>Actinomycetota</taxon>
        <taxon>Actinomycetes</taxon>
        <taxon>Pseudonocardiales</taxon>
        <taxon>Pseudonocardiaceae</taxon>
        <taxon>Prauserella</taxon>
    </lineage>
</organism>
<dbReference type="GO" id="GO:0050135">
    <property type="term" value="F:NADP+ nucleosidase activity"/>
    <property type="evidence" value="ECO:0007669"/>
    <property type="project" value="InterPro"/>
</dbReference>
<reference evidence="1 2" key="1">
    <citation type="submission" date="2016-10" db="EMBL/GenBank/DDBJ databases">
        <authorList>
            <person name="de Groot N.N."/>
        </authorList>
    </citation>
    <scope>NUCLEOTIDE SEQUENCE [LARGE SCALE GENOMIC DNA]</scope>
    <source>
        <strain evidence="1 2">CGMCC 4.5506</strain>
    </source>
</reference>